<reference evidence="3 4" key="1">
    <citation type="submission" date="2015-02" db="EMBL/GenBank/DDBJ databases">
        <title>Genome Sequence of Jannaschia aquimarina DSM28248, a member of the Roseobacter clade.</title>
        <authorList>
            <person name="Voget S."/>
            <person name="Daniel R."/>
        </authorList>
    </citation>
    <scope>NUCLEOTIDE SEQUENCE [LARGE SCALE GENOMIC DNA]</scope>
    <source>
        <strain evidence="3 4">GSW-M26</strain>
    </source>
</reference>
<dbReference type="EMBL" id="JYFE01000016">
    <property type="protein sequence ID" value="KIT17642.1"/>
    <property type="molecule type" value="Genomic_DNA"/>
</dbReference>
<feature type="chain" id="PRO_5002239942" description="EF-hand domain-containing protein" evidence="2">
    <location>
        <begin position="23"/>
        <end position="60"/>
    </location>
</feature>
<evidence type="ECO:0000313" key="4">
    <source>
        <dbReference type="Proteomes" id="UP000032232"/>
    </source>
</evidence>
<comment type="caution">
    <text evidence="3">The sequence shown here is derived from an EMBL/GenBank/DDBJ whole genome shotgun (WGS) entry which is preliminary data.</text>
</comment>
<name>A0A0D1CS74_9RHOB</name>
<proteinExistence type="predicted"/>
<evidence type="ECO:0000313" key="3">
    <source>
        <dbReference type="EMBL" id="KIT17642.1"/>
    </source>
</evidence>
<gene>
    <name evidence="3" type="ORF">jaqu_05330</name>
</gene>
<accession>A0A0D1CS74</accession>
<keyword evidence="4" id="KW-1185">Reference proteome</keyword>
<feature type="signal peptide" evidence="2">
    <location>
        <begin position="1"/>
        <end position="22"/>
    </location>
</feature>
<dbReference type="PROSITE" id="PS51257">
    <property type="entry name" value="PROKAR_LIPOPROTEIN"/>
    <property type="match status" value="1"/>
</dbReference>
<dbReference type="AlphaFoldDB" id="A0A0D1CS74"/>
<organism evidence="3 4">
    <name type="scientific">Jannaschia aquimarina</name>
    <dbReference type="NCBI Taxonomy" id="935700"/>
    <lineage>
        <taxon>Bacteria</taxon>
        <taxon>Pseudomonadati</taxon>
        <taxon>Pseudomonadota</taxon>
        <taxon>Alphaproteobacteria</taxon>
        <taxon>Rhodobacterales</taxon>
        <taxon>Roseobacteraceae</taxon>
        <taxon>Jannaschia</taxon>
    </lineage>
</organism>
<keyword evidence="2" id="KW-0732">Signal</keyword>
<sequence length="60" mass="6326">MNNGYKLTAAVPLILLLAACNGAGNRVDNLQEIEATTDIDVDGDGTITEGAFEVNEDDDE</sequence>
<dbReference type="PATRIC" id="fig|935700.4.peg.565"/>
<evidence type="ECO:0008006" key="5">
    <source>
        <dbReference type="Google" id="ProtNLM"/>
    </source>
</evidence>
<dbReference type="RefSeq" id="WP_043917394.1">
    <property type="nucleotide sequence ID" value="NZ_FZPF01000002.1"/>
</dbReference>
<feature type="region of interest" description="Disordered" evidence="1">
    <location>
        <begin position="41"/>
        <end position="60"/>
    </location>
</feature>
<dbReference type="Proteomes" id="UP000032232">
    <property type="component" value="Unassembled WGS sequence"/>
</dbReference>
<dbReference type="STRING" id="935700.jaqu_05330"/>
<protein>
    <recommendedName>
        <fullName evidence="5">EF-hand domain-containing protein</fullName>
    </recommendedName>
</protein>
<evidence type="ECO:0000256" key="2">
    <source>
        <dbReference type="SAM" id="SignalP"/>
    </source>
</evidence>
<evidence type="ECO:0000256" key="1">
    <source>
        <dbReference type="SAM" id="MobiDB-lite"/>
    </source>
</evidence>